<reference evidence="1 2" key="1">
    <citation type="submission" date="2016-10" db="EMBL/GenBank/DDBJ databases">
        <authorList>
            <person name="de Groot N.N."/>
        </authorList>
    </citation>
    <scope>NUCLEOTIDE SEQUENCE [LARGE SCALE GENOMIC DNA]</scope>
    <source>
        <strain evidence="1 2">DSM 25186</strain>
    </source>
</reference>
<dbReference type="CDD" id="cd02513">
    <property type="entry name" value="CMP-NeuAc_Synthase"/>
    <property type="match status" value="1"/>
</dbReference>
<protein>
    <submittedName>
        <fullName evidence="1">N-acylneuraminate cytidylyltransferase</fullName>
    </submittedName>
</protein>
<dbReference type="InterPro" id="IPR050793">
    <property type="entry name" value="CMP-NeuNAc_synthase"/>
</dbReference>
<dbReference type="Gene3D" id="3.90.550.10">
    <property type="entry name" value="Spore Coat Polysaccharide Biosynthesis Protein SpsA, Chain A"/>
    <property type="match status" value="1"/>
</dbReference>
<accession>A0A1G8ZJH2</accession>
<dbReference type="PANTHER" id="PTHR21485">
    <property type="entry name" value="HAD SUPERFAMILY MEMBERS CMAS AND KDSC"/>
    <property type="match status" value="1"/>
</dbReference>
<dbReference type="Pfam" id="PF02348">
    <property type="entry name" value="CTP_transf_3"/>
    <property type="match status" value="1"/>
</dbReference>
<dbReference type="OrthoDB" id="9805604at2"/>
<evidence type="ECO:0000313" key="1">
    <source>
        <dbReference type="EMBL" id="SDK15272.1"/>
    </source>
</evidence>
<keyword evidence="2" id="KW-1185">Reference proteome</keyword>
<organism evidence="1 2">
    <name type="scientific">Catalinimonas alkaloidigena</name>
    <dbReference type="NCBI Taxonomy" id="1075417"/>
    <lineage>
        <taxon>Bacteria</taxon>
        <taxon>Pseudomonadati</taxon>
        <taxon>Bacteroidota</taxon>
        <taxon>Cytophagia</taxon>
        <taxon>Cytophagales</taxon>
        <taxon>Catalimonadaceae</taxon>
        <taxon>Catalinimonas</taxon>
    </lineage>
</organism>
<name>A0A1G8ZJH2_9BACT</name>
<dbReference type="EMBL" id="FNFO01000002">
    <property type="protein sequence ID" value="SDK15272.1"/>
    <property type="molecule type" value="Genomic_DNA"/>
</dbReference>
<dbReference type="PANTHER" id="PTHR21485:SF6">
    <property type="entry name" value="N-ACYLNEURAMINATE CYTIDYLYLTRANSFERASE-RELATED"/>
    <property type="match status" value="1"/>
</dbReference>
<dbReference type="AlphaFoldDB" id="A0A1G8ZJH2"/>
<dbReference type="InterPro" id="IPR029044">
    <property type="entry name" value="Nucleotide-diphossugar_trans"/>
</dbReference>
<keyword evidence="1" id="KW-0808">Transferase</keyword>
<dbReference type="InterPro" id="IPR003329">
    <property type="entry name" value="Cytidylyl_trans"/>
</dbReference>
<sequence length="239" mass="26652">MNILVTICARGGSKGVPKKNISTINGKPLIAYSIEAGQRFLSRHSGTLALSTDDDEIKAVAAAWGLTTSYVRPSALATDQAGKVGVIRHLWQHEEATSSTPFDLVLDLDVSSPLRTQDDLEQALAHLESTPDALNLFSVSPARRNPYFNMVEPKNGEYIGLVKEALYFSRQSAPPVYDINGSFYFYRRNFLADSYPSVITERTLVYVMPHLCFDVDEPLDLVFLDFLLSSKQLPFMEQR</sequence>
<keyword evidence="1" id="KW-0548">Nucleotidyltransferase</keyword>
<dbReference type="GO" id="GO:0008781">
    <property type="term" value="F:N-acylneuraminate cytidylyltransferase activity"/>
    <property type="evidence" value="ECO:0007669"/>
    <property type="project" value="TreeGrafter"/>
</dbReference>
<evidence type="ECO:0000313" key="2">
    <source>
        <dbReference type="Proteomes" id="UP000198510"/>
    </source>
</evidence>
<gene>
    <name evidence="1" type="ORF">SAMN05421823_1029</name>
</gene>
<dbReference type="RefSeq" id="WP_089679187.1">
    <property type="nucleotide sequence ID" value="NZ_FNFO01000002.1"/>
</dbReference>
<dbReference type="SUPFAM" id="SSF53448">
    <property type="entry name" value="Nucleotide-diphospho-sugar transferases"/>
    <property type="match status" value="1"/>
</dbReference>
<dbReference type="Proteomes" id="UP000198510">
    <property type="component" value="Unassembled WGS sequence"/>
</dbReference>
<dbReference type="STRING" id="1075417.SAMN05421823_1029"/>
<proteinExistence type="predicted"/>